<comment type="caution">
    <text evidence="1">The sequence shown here is derived from an EMBL/GenBank/DDBJ whole genome shotgun (WGS) entry which is preliminary data.</text>
</comment>
<dbReference type="RefSeq" id="WP_192742662.1">
    <property type="nucleotide sequence ID" value="NZ_JADBEJ010000003.1"/>
</dbReference>
<accession>A0ABR9L3U6</accession>
<dbReference type="Proteomes" id="UP000656548">
    <property type="component" value="Unassembled WGS sequence"/>
</dbReference>
<keyword evidence="2" id="KW-1185">Reference proteome</keyword>
<protein>
    <submittedName>
        <fullName evidence="1">Uncharacterized protein</fullName>
    </submittedName>
</protein>
<gene>
    <name evidence="1" type="ORF">H4W30_002089</name>
</gene>
<proteinExistence type="predicted"/>
<organism evidence="1 2">
    <name type="scientific">Amycolatopsis roodepoortensis</name>
    <dbReference type="NCBI Taxonomy" id="700274"/>
    <lineage>
        <taxon>Bacteria</taxon>
        <taxon>Bacillati</taxon>
        <taxon>Actinomycetota</taxon>
        <taxon>Actinomycetes</taxon>
        <taxon>Pseudonocardiales</taxon>
        <taxon>Pseudonocardiaceae</taxon>
        <taxon>Amycolatopsis</taxon>
    </lineage>
</organism>
<name>A0ABR9L3U6_9PSEU</name>
<evidence type="ECO:0000313" key="1">
    <source>
        <dbReference type="EMBL" id="MBE1575042.1"/>
    </source>
</evidence>
<sequence>MIQIYRPPNHTDDDHRYALVVDGGDGGIELYDQGGELRDLDELPDGWVEQVPVDKLLRPERDRFYGFTDHGHPVGPKPDDVEWPDLVARCGALAGCPACRADAGRLRQEADRG</sequence>
<evidence type="ECO:0000313" key="2">
    <source>
        <dbReference type="Proteomes" id="UP000656548"/>
    </source>
</evidence>
<reference evidence="1 2" key="1">
    <citation type="submission" date="2020-10" db="EMBL/GenBank/DDBJ databases">
        <title>Sequencing the genomes of 1000 actinobacteria strains.</title>
        <authorList>
            <person name="Klenk H.-P."/>
        </authorList>
    </citation>
    <scope>NUCLEOTIDE SEQUENCE [LARGE SCALE GENOMIC DNA]</scope>
    <source>
        <strain evidence="1 2">DSM 46661</strain>
    </source>
</reference>
<dbReference type="EMBL" id="JADBEJ010000003">
    <property type="protein sequence ID" value="MBE1575042.1"/>
    <property type="molecule type" value="Genomic_DNA"/>
</dbReference>